<dbReference type="RefSeq" id="WP_101808696.1">
    <property type="nucleotide sequence ID" value="NZ_NFEZ01000004.1"/>
</dbReference>
<evidence type="ECO:0000256" key="1">
    <source>
        <dbReference type="ARBA" id="ARBA00023015"/>
    </source>
</evidence>
<keyword evidence="7" id="KW-1185">Reference proteome</keyword>
<dbReference type="Gene3D" id="1.10.260.40">
    <property type="entry name" value="lambda repressor-like DNA-binding domains"/>
    <property type="match status" value="1"/>
</dbReference>
<dbReference type="InterPro" id="IPR046335">
    <property type="entry name" value="LacI/GalR-like_sensor"/>
</dbReference>
<dbReference type="PANTHER" id="PTHR30146:SF109">
    <property type="entry name" value="HTH-TYPE TRANSCRIPTIONAL REGULATOR GALS"/>
    <property type="match status" value="1"/>
</dbReference>
<dbReference type="InterPro" id="IPR000843">
    <property type="entry name" value="HTH_LacI"/>
</dbReference>
<dbReference type="SUPFAM" id="SSF53822">
    <property type="entry name" value="Periplasmic binding protein-like I"/>
    <property type="match status" value="1"/>
</dbReference>
<comment type="caution">
    <text evidence="6">The sequence shown here is derived from an EMBL/GenBank/DDBJ whole genome shotgun (WGS) entry which is preliminary data.</text>
</comment>
<dbReference type="Proteomes" id="UP000234789">
    <property type="component" value="Unassembled WGS sequence"/>
</dbReference>
<dbReference type="EMBL" id="NFEZ01000004">
    <property type="protein sequence ID" value="PLT44760.1"/>
    <property type="molecule type" value="Genomic_DNA"/>
</dbReference>
<evidence type="ECO:0000259" key="4">
    <source>
        <dbReference type="PROSITE" id="PS50932"/>
    </source>
</evidence>
<evidence type="ECO:0000256" key="3">
    <source>
        <dbReference type="ARBA" id="ARBA00023163"/>
    </source>
</evidence>
<dbReference type="CDD" id="cd01392">
    <property type="entry name" value="HTH_LacI"/>
    <property type="match status" value="1"/>
</dbReference>
<dbReference type="SUPFAM" id="SSF47413">
    <property type="entry name" value="lambda repressor-like DNA-binding domains"/>
    <property type="match status" value="1"/>
</dbReference>
<dbReference type="InterPro" id="IPR001387">
    <property type="entry name" value="Cro/C1-type_HTH"/>
</dbReference>
<proteinExistence type="predicted"/>
<dbReference type="PROSITE" id="PS50943">
    <property type="entry name" value="HTH_CROC1"/>
    <property type="match status" value="1"/>
</dbReference>
<gene>
    <name evidence="6" type="ORF">B8V81_3191</name>
</gene>
<dbReference type="PANTHER" id="PTHR30146">
    <property type="entry name" value="LACI-RELATED TRANSCRIPTIONAL REPRESSOR"/>
    <property type="match status" value="1"/>
</dbReference>
<evidence type="ECO:0000256" key="2">
    <source>
        <dbReference type="ARBA" id="ARBA00023125"/>
    </source>
</evidence>
<evidence type="ECO:0000259" key="5">
    <source>
        <dbReference type="PROSITE" id="PS50943"/>
    </source>
</evidence>
<keyword evidence="1" id="KW-0805">Transcription regulation</keyword>
<feature type="domain" description="HTH lacI-type" evidence="4">
    <location>
        <begin position="3"/>
        <end position="57"/>
    </location>
</feature>
<dbReference type="PROSITE" id="PS50932">
    <property type="entry name" value="HTH_LACI_2"/>
    <property type="match status" value="1"/>
</dbReference>
<dbReference type="Gene3D" id="3.40.50.2300">
    <property type="match status" value="2"/>
</dbReference>
<feature type="domain" description="HTH cro/C1-type" evidence="5">
    <location>
        <begin position="2"/>
        <end position="33"/>
    </location>
</feature>
<dbReference type="AlphaFoldDB" id="A0A2N5N371"/>
<dbReference type="Pfam" id="PF00356">
    <property type="entry name" value="LacI"/>
    <property type="match status" value="1"/>
</dbReference>
<keyword evidence="2" id="KW-0238">DNA-binding</keyword>
<keyword evidence="3" id="KW-0804">Transcription</keyword>
<sequence length="340" mass="37330">MNVTIIDVAKKAGVSPSTVSRVISGSTRISAATTEKVKAVMEELGYHPNLMAKNLVSRTTMTIGLLLPRNADEAFLDIFFSDVTRGILSQATRAGYDLLLKTGRSEQEELEAVTRLAKGRRVDGIILLQSRRDDTVIRYLQQEKFPFVLIGRDPERPDILTVDNDNVQGAYDVTRHLLELGHRRIGYASGPLDLVVSADRYEGYRKALDESGIQPDPSWLVSADRIRADSTAAVRALMERSERPTALVVMDDLLAFTLLGTLSELGYSVPGDMAVFGFNDNPMSPVSTPPISSVDIGVYQLGLQAAGLLLKSIKGEAIEQRRVIVPHRLIPRESSQPSRS</sequence>
<accession>A0A2N5N371</accession>
<evidence type="ECO:0000313" key="7">
    <source>
        <dbReference type="Proteomes" id="UP000234789"/>
    </source>
</evidence>
<dbReference type="GO" id="GO:0003700">
    <property type="term" value="F:DNA-binding transcription factor activity"/>
    <property type="evidence" value="ECO:0007669"/>
    <property type="project" value="TreeGrafter"/>
</dbReference>
<dbReference type="PROSITE" id="PS00356">
    <property type="entry name" value="HTH_LACI_1"/>
    <property type="match status" value="1"/>
</dbReference>
<dbReference type="PRINTS" id="PR00036">
    <property type="entry name" value="HTHLACI"/>
</dbReference>
<dbReference type="InterPro" id="IPR010982">
    <property type="entry name" value="Lambda_DNA-bd_dom_sf"/>
</dbReference>
<reference evidence="6 7" key="1">
    <citation type="submission" date="2017-05" db="EMBL/GenBank/DDBJ databases">
        <title>Functional genome analysis of Paenibacillus pasadenensis strain R16: insights on endophytic life style and antifungal activity.</title>
        <authorList>
            <person name="Passera A."/>
            <person name="Marcolungo L."/>
            <person name="Casati P."/>
            <person name="Brasca M."/>
            <person name="Quaglino F."/>
            <person name="Delledonne M."/>
        </authorList>
    </citation>
    <scope>NUCLEOTIDE SEQUENCE [LARGE SCALE GENOMIC DNA]</scope>
    <source>
        <strain evidence="6 7">R16</strain>
    </source>
</reference>
<dbReference type="GO" id="GO:0000976">
    <property type="term" value="F:transcription cis-regulatory region binding"/>
    <property type="evidence" value="ECO:0007669"/>
    <property type="project" value="TreeGrafter"/>
</dbReference>
<organism evidence="6 7">
    <name type="scientific">Paenibacillus pasadenensis</name>
    <dbReference type="NCBI Taxonomy" id="217090"/>
    <lineage>
        <taxon>Bacteria</taxon>
        <taxon>Bacillati</taxon>
        <taxon>Bacillota</taxon>
        <taxon>Bacilli</taxon>
        <taxon>Bacillales</taxon>
        <taxon>Paenibacillaceae</taxon>
        <taxon>Paenibacillus</taxon>
    </lineage>
</organism>
<evidence type="ECO:0000313" key="6">
    <source>
        <dbReference type="EMBL" id="PLT44760.1"/>
    </source>
</evidence>
<dbReference type="Pfam" id="PF13377">
    <property type="entry name" value="Peripla_BP_3"/>
    <property type="match status" value="1"/>
</dbReference>
<dbReference type="InterPro" id="IPR028082">
    <property type="entry name" value="Peripla_BP_I"/>
</dbReference>
<dbReference type="SMART" id="SM00354">
    <property type="entry name" value="HTH_LACI"/>
    <property type="match status" value="1"/>
</dbReference>
<name>A0A2N5N371_9BACL</name>
<dbReference type="CDD" id="cd06294">
    <property type="entry name" value="PBP1_MalR-like"/>
    <property type="match status" value="1"/>
</dbReference>
<protein>
    <submittedName>
        <fullName evidence="6">Maltose operon transcriptional repressor MalR, LacI family</fullName>
    </submittedName>
</protein>